<organism evidence="1 2">
    <name type="scientific">Rhodonia placenta</name>
    <dbReference type="NCBI Taxonomy" id="104341"/>
    <lineage>
        <taxon>Eukaryota</taxon>
        <taxon>Fungi</taxon>
        <taxon>Dikarya</taxon>
        <taxon>Basidiomycota</taxon>
        <taxon>Agaricomycotina</taxon>
        <taxon>Agaricomycetes</taxon>
        <taxon>Polyporales</taxon>
        <taxon>Adustoporiaceae</taxon>
        <taxon>Rhodonia</taxon>
    </lineage>
</organism>
<dbReference type="EMBL" id="JADOXO010001681">
    <property type="protein sequence ID" value="KAF9794477.1"/>
    <property type="molecule type" value="Genomic_DNA"/>
</dbReference>
<evidence type="ECO:0000313" key="1">
    <source>
        <dbReference type="EMBL" id="KAF9794477.1"/>
    </source>
</evidence>
<sequence length="116" mass="13366">MGEREGRGLYSERRVWHCLCVVECQPHCDASVTLWVASVSHEWCRRRADGRWVWHVQHRPDRRRRRSGEIPIRTAVCVEWSLTHCAASAIHLSTAHSPNSCADNSIFAQNASCRCR</sequence>
<gene>
    <name evidence="1" type="ORF">IEO21_11194</name>
</gene>
<evidence type="ECO:0000313" key="2">
    <source>
        <dbReference type="Proteomes" id="UP000639403"/>
    </source>
</evidence>
<accession>A0A8H7NR62</accession>
<name>A0A8H7NR62_9APHY</name>
<proteinExistence type="predicted"/>
<dbReference type="Proteomes" id="UP000639403">
    <property type="component" value="Unassembled WGS sequence"/>
</dbReference>
<reference evidence="1" key="2">
    <citation type="journal article" name="Front. Microbiol.">
        <title>Degradative Capacity of Two Strains of Rhodonia placenta: From Phenotype to Genotype.</title>
        <authorList>
            <person name="Kolle M."/>
            <person name="Horta M.A.C."/>
            <person name="Nowrousian M."/>
            <person name="Ohm R.A."/>
            <person name="Benz J.P."/>
            <person name="Pilgard A."/>
        </authorList>
    </citation>
    <scope>NUCLEOTIDE SEQUENCE</scope>
    <source>
        <strain evidence="1">FPRL280</strain>
    </source>
</reference>
<protein>
    <submittedName>
        <fullName evidence="1">Uncharacterized protein</fullName>
    </submittedName>
</protein>
<reference evidence="1" key="1">
    <citation type="submission" date="2020-11" db="EMBL/GenBank/DDBJ databases">
        <authorList>
            <person name="Koelle M."/>
            <person name="Horta M.A.C."/>
            <person name="Nowrousian M."/>
            <person name="Ohm R.A."/>
            <person name="Benz P."/>
            <person name="Pilgard A."/>
        </authorList>
    </citation>
    <scope>NUCLEOTIDE SEQUENCE</scope>
    <source>
        <strain evidence="1">FPRL280</strain>
    </source>
</reference>
<comment type="caution">
    <text evidence="1">The sequence shown here is derived from an EMBL/GenBank/DDBJ whole genome shotgun (WGS) entry which is preliminary data.</text>
</comment>
<dbReference type="AlphaFoldDB" id="A0A8H7NR62"/>